<name>A0ABN8V7X4_STRGL</name>
<comment type="caution">
    <text evidence="1">The sequence shown here is derived from an EMBL/GenBank/DDBJ whole genome shotgun (WGS) entry which is preliminary data.</text>
</comment>
<keyword evidence="2" id="KW-1185">Reference proteome</keyword>
<sequence>MTDIDARTNTPAPPSPSSELRAAFREAGLNARVTAPDTDAQNPVRITLLNPTDARQLARLIRTGTKRTLKAARTLREICEGYRIDLPGLRVEHGRITLGPIRVDDAARLARLLDAVPQTTGQAGTAADTDTVKALLDHAFPQATGGGTVPVSVRERTPHLLHLGSIDARTARRLIRALQF</sequence>
<accession>A0ABN8V7X4</accession>
<proteinExistence type="predicted"/>
<reference evidence="1" key="1">
    <citation type="submission" date="2022-03" db="EMBL/GenBank/DDBJ databases">
        <authorList>
            <person name="Leyn A S."/>
        </authorList>
    </citation>
    <scope>NUCLEOTIDE SEQUENCE</scope>
    <source>
        <strain evidence="1">Streptomyces globisporus 4-3</strain>
    </source>
</reference>
<evidence type="ECO:0000313" key="1">
    <source>
        <dbReference type="EMBL" id="CAH9418947.1"/>
    </source>
</evidence>
<organism evidence="1 2">
    <name type="scientific">Streptomyces globisporus</name>
    <dbReference type="NCBI Taxonomy" id="1908"/>
    <lineage>
        <taxon>Bacteria</taxon>
        <taxon>Bacillati</taxon>
        <taxon>Actinomycetota</taxon>
        <taxon>Actinomycetes</taxon>
        <taxon>Kitasatosporales</taxon>
        <taxon>Streptomycetaceae</taxon>
        <taxon>Streptomyces</taxon>
    </lineage>
</organism>
<dbReference type="EMBL" id="CAKXYP010000021">
    <property type="protein sequence ID" value="CAH9418947.1"/>
    <property type="molecule type" value="Genomic_DNA"/>
</dbReference>
<dbReference type="Proteomes" id="UP001154015">
    <property type="component" value="Unassembled WGS sequence"/>
</dbReference>
<protein>
    <submittedName>
        <fullName evidence="1">Uncharacterized protein</fullName>
    </submittedName>
</protein>
<dbReference type="RefSeq" id="WP_030803833.1">
    <property type="nucleotide sequence ID" value="NZ_CAKXYP010000021.1"/>
</dbReference>
<evidence type="ECO:0000313" key="2">
    <source>
        <dbReference type="Proteomes" id="UP001154015"/>
    </source>
</evidence>
<gene>
    <name evidence="1" type="ORF">SGL43_05999</name>
</gene>